<dbReference type="Proteomes" id="UP001596024">
    <property type="component" value="Unassembled WGS sequence"/>
</dbReference>
<reference evidence="4" key="1">
    <citation type="journal article" date="2019" name="Int. J. Syst. Evol. Microbiol.">
        <title>The Global Catalogue of Microorganisms (GCM) 10K type strain sequencing project: providing services to taxonomists for standard genome sequencing and annotation.</title>
        <authorList>
            <consortium name="The Broad Institute Genomics Platform"/>
            <consortium name="The Broad Institute Genome Sequencing Center for Infectious Disease"/>
            <person name="Wu L."/>
            <person name="Ma J."/>
        </authorList>
    </citation>
    <scope>NUCLEOTIDE SEQUENCE [LARGE SCALE GENOMIC DNA]</scope>
    <source>
        <strain evidence="4">CCUG 62981</strain>
    </source>
</reference>
<dbReference type="InterPro" id="IPR051690">
    <property type="entry name" value="PseI-like"/>
</dbReference>
<dbReference type="GO" id="GO:0050462">
    <property type="term" value="F:N-acetylneuraminate synthase activity"/>
    <property type="evidence" value="ECO:0007669"/>
    <property type="project" value="UniProtKB-EC"/>
</dbReference>
<dbReference type="PANTHER" id="PTHR42966:SF1">
    <property type="entry name" value="SIALIC ACID SYNTHASE"/>
    <property type="match status" value="1"/>
</dbReference>
<sequence>MTSSSVRREDGVLFIAEAGVNHNGDAQTAIALCDVARQAGADAVKFQTFNAAMLATAGAEKASYQDRNAPAEGESQRDMLKKLELTVAEFRAVRDHCAKIGIEFISTPFDEDSADFLNALGVDRFKVSSGDLTHLDFLQHLARFGKPIIISTGMATLAEVEDAVRAIEEAGNPPLSILHCVSNYPARPDQANLRAMNTLAAAFGRPVGWSDHTEGGVITLASVAAGARIIEKHFTLDRTMPGPDHAASLEPNELTELIAGVRAVEAALGDGIKRPTVEEQDTARVARRSLVAARDVGAGTRLGPDDVAARRPGSGLAPKRKSEVLGRKAARDIKEGELLSWEMLAP</sequence>
<proteinExistence type="predicted"/>
<dbReference type="Gene3D" id="3.90.1210.10">
    <property type="entry name" value="Antifreeze-like/N-acetylneuraminic acid synthase C-terminal domain"/>
    <property type="match status" value="1"/>
</dbReference>
<dbReference type="InterPro" id="IPR020007">
    <property type="entry name" value="NeuB/NeuA"/>
</dbReference>
<dbReference type="RefSeq" id="WP_371392202.1">
    <property type="nucleotide sequence ID" value="NZ_CP163421.1"/>
</dbReference>
<evidence type="ECO:0000256" key="1">
    <source>
        <dbReference type="SAM" id="MobiDB-lite"/>
    </source>
</evidence>
<evidence type="ECO:0000313" key="3">
    <source>
        <dbReference type="EMBL" id="MFC4724458.1"/>
    </source>
</evidence>
<evidence type="ECO:0000259" key="2">
    <source>
        <dbReference type="PROSITE" id="PS50844"/>
    </source>
</evidence>
<dbReference type="InterPro" id="IPR013785">
    <property type="entry name" value="Aldolase_TIM"/>
</dbReference>
<organism evidence="3 4">
    <name type="scientific">Glycocaulis abyssi</name>
    <dbReference type="NCBI Taxonomy" id="1433403"/>
    <lineage>
        <taxon>Bacteria</taxon>
        <taxon>Pseudomonadati</taxon>
        <taxon>Pseudomonadota</taxon>
        <taxon>Alphaproteobacteria</taxon>
        <taxon>Maricaulales</taxon>
        <taxon>Maricaulaceae</taxon>
        <taxon>Glycocaulis</taxon>
    </lineage>
</organism>
<name>A0ABV9NCZ7_9PROT</name>
<keyword evidence="4" id="KW-1185">Reference proteome</keyword>
<dbReference type="InterPro" id="IPR057736">
    <property type="entry name" value="SAF_PseI/NeuA/NeuB"/>
</dbReference>
<keyword evidence="3" id="KW-0808">Transferase</keyword>
<dbReference type="NCBIfam" id="TIGR03569">
    <property type="entry name" value="NeuB_NnaB"/>
    <property type="match status" value="1"/>
</dbReference>
<gene>
    <name evidence="3" type="primary">neuB</name>
    <name evidence="3" type="ORF">ACFPB0_04055</name>
</gene>
<dbReference type="InterPro" id="IPR036732">
    <property type="entry name" value="AFP_Neu5c_C_sf"/>
</dbReference>
<feature type="domain" description="AFP-like" evidence="2">
    <location>
        <begin position="289"/>
        <end position="346"/>
    </location>
</feature>
<dbReference type="PROSITE" id="PS50844">
    <property type="entry name" value="AFP_LIKE"/>
    <property type="match status" value="1"/>
</dbReference>
<dbReference type="InterPro" id="IPR006190">
    <property type="entry name" value="SAF_AFP_Neu5Ac"/>
</dbReference>
<evidence type="ECO:0000313" key="4">
    <source>
        <dbReference type="Proteomes" id="UP001596024"/>
    </source>
</evidence>
<dbReference type="Pfam" id="PF08666">
    <property type="entry name" value="SAF"/>
    <property type="match status" value="1"/>
</dbReference>
<dbReference type="InterPro" id="IPR013974">
    <property type="entry name" value="SAF"/>
</dbReference>
<dbReference type="EC" id="2.5.1.56" evidence="3"/>
<accession>A0ABV9NCZ7</accession>
<dbReference type="CDD" id="cd11615">
    <property type="entry name" value="SAF_NeuB_like"/>
    <property type="match status" value="1"/>
</dbReference>
<dbReference type="Pfam" id="PF03102">
    <property type="entry name" value="NeuB"/>
    <property type="match status" value="1"/>
</dbReference>
<dbReference type="SUPFAM" id="SSF51569">
    <property type="entry name" value="Aldolase"/>
    <property type="match status" value="1"/>
</dbReference>
<dbReference type="PANTHER" id="PTHR42966">
    <property type="entry name" value="N-ACETYLNEURAMINATE SYNTHASE"/>
    <property type="match status" value="1"/>
</dbReference>
<comment type="caution">
    <text evidence="3">The sequence shown here is derived from an EMBL/GenBank/DDBJ whole genome shotgun (WGS) entry which is preliminary data.</text>
</comment>
<dbReference type="SMART" id="SM00858">
    <property type="entry name" value="SAF"/>
    <property type="match status" value="1"/>
</dbReference>
<dbReference type="InterPro" id="IPR013132">
    <property type="entry name" value="PseI/NeuA/B-like_N"/>
</dbReference>
<feature type="region of interest" description="Disordered" evidence="1">
    <location>
        <begin position="301"/>
        <end position="328"/>
    </location>
</feature>
<dbReference type="Gene3D" id="3.20.20.70">
    <property type="entry name" value="Aldolase class I"/>
    <property type="match status" value="1"/>
</dbReference>
<dbReference type="EMBL" id="JBHSGQ010000001">
    <property type="protein sequence ID" value="MFC4724458.1"/>
    <property type="molecule type" value="Genomic_DNA"/>
</dbReference>
<dbReference type="SUPFAM" id="SSF51269">
    <property type="entry name" value="AFP III-like domain"/>
    <property type="match status" value="1"/>
</dbReference>
<protein>
    <submittedName>
        <fullName evidence="3">N-acetylneuraminate synthase</fullName>
        <ecNumber evidence="3">2.5.1.56</ecNumber>
    </submittedName>
</protein>